<dbReference type="EMBL" id="LAZR01028994">
    <property type="protein sequence ID" value="KKL60895.1"/>
    <property type="molecule type" value="Genomic_DNA"/>
</dbReference>
<dbReference type="AlphaFoldDB" id="A0A0F9FU53"/>
<comment type="caution">
    <text evidence="1">The sequence shown here is derived from an EMBL/GenBank/DDBJ whole genome shotgun (WGS) entry which is preliminary data.</text>
</comment>
<name>A0A0F9FU53_9ZZZZ</name>
<organism evidence="1">
    <name type="scientific">marine sediment metagenome</name>
    <dbReference type="NCBI Taxonomy" id="412755"/>
    <lineage>
        <taxon>unclassified sequences</taxon>
        <taxon>metagenomes</taxon>
        <taxon>ecological metagenomes</taxon>
    </lineage>
</organism>
<sequence length="73" mass="8538">MRSELDVGTEAATVDDLLQAVADEREEMADLKREIYGDIVRLVLTPIERVKAIKLVKLQKDLDRYNELKRKYF</sequence>
<proteinExistence type="predicted"/>
<accession>A0A0F9FU53</accession>
<evidence type="ECO:0000313" key="1">
    <source>
        <dbReference type="EMBL" id="KKL60895.1"/>
    </source>
</evidence>
<protein>
    <submittedName>
        <fullName evidence="1">Uncharacterized protein</fullName>
    </submittedName>
</protein>
<reference evidence="1" key="1">
    <citation type="journal article" date="2015" name="Nature">
        <title>Complex archaea that bridge the gap between prokaryotes and eukaryotes.</title>
        <authorList>
            <person name="Spang A."/>
            <person name="Saw J.H."/>
            <person name="Jorgensen S.L."/>
            <person name="Zaremba-Niedzwiedzka K."/>
            <person name="Martijn J."/>
            <person name="Lind A.E."/>
            <person name="van Eijk R."/>
            <person name="Schleper C."/>
            <person name="Guy L."/>
            <person name="Ettema T.J."/>
        </authorList>
    </citation>
    <scope>NUCLEOTIDE SEQUENCE</scope>
</reference>
<gene>
    <name evidence="1" type="ORF">LCGC14_2200720</name>
</gene>